<dbReference type="SMART" id="SM01224">
    <property type="entry name" value="G_gamma"/>
    <property type="match status" value="1"/>
</dbReference>
<dbReference type="InterPro" id="IPR034483">
    <property type="entry name" value="RGS_Egl-10"/>
</dbReference>
<evidence type="ECO:0000259" key="4">
    <source>
        <dbReference type="PROSITE" id="PS50186"/>
    </source>
</evidence>
<dbReference type="Pfam" id="PF00610">
    <property type="entry name" value="DEP"/>
    <property type="match status" value="1"/>
</dbReference>
<dbReference type="EMBL" id="HBUF01340947">
    <property type="protein sequence ID" value="CAG6703328.1"/>
    <property type="molecule type" value="Transcribed_RNA"/>
</dbReference>
<keyword evidence="1" id="KW-0734">Signal transduction inhibitor</keyword>
<feature type="domain" description="RGS" evidence="3">
    <location>
        <begin position="315"/>
        <end position="431"/>
    </location>
</feature>
<dbReference type="CDD" id="cd08705">
    <property type="entry name" value="RGS_R7-like"/>
    <property type="match status" value="1"/>
</dbReference>
<dbReference type="InterPro" id="IPR047017">
    <property type="entry name" value="RGS6/7/9/11_DHEX_sf"/>
</dbReference>
<protein>
    <submittedName>
        <fullName evidence="5">Regulator of G-protein signaling 7</fullName>
    </submittedName>
</protein>
<name>A0A8D8UC53_9HEMI</name>
<dbReference type="GO" id="GO:0043005">
    <property type="term" value="C:neuron projection"/>
    <property type="evidence" value="ECO:0007669"/>
    <property type="project" value="TreeGrafter"/>
</dbReference>
<dbReference type="CDD" id="cd00068">
    <property type="entry name" value="GGL"/>
    <property type="match status" value="1"/>
</dbReference>
<dbReference type="InterPro" id="IPR047016">
    <property type="entry name" value="RGS6/7/9/11"/>
</dbReference>
<feature type="region of interest" description="Disordered" evidence="2">
    <location>
        <begin position="619"/>
        <end position="657"/>
    </location>
</feature>
<evidence type="ECO:0000259" key="3">
    <source>
        <dbReference type="PROSITE" id="PS50132"/>
    </source>
</evidence>
<feature type="compositionally biased region" description="Polar residues" evidence="2">
    <location>
        <begin position="781"/>
        <end position="796"/>
    </location>
</feature>
<dbReference type="GO" id="GO:0005886">
    <property type="term" value="C:plasma membrane"/>
    <property type="evidence" value="ECO:0007669"/>
    <property type="project" value="TreeGrafter"/>
</dbReference>
<dbReference type="InterPro" id="IPR015898">
    <property type="entry name" value="G-protein_gamma-like_dom"/>
</dbReference>
<dbReference type="AlphaFoldDB" id="A0A8D8UC53"/>
<dbReference type="PROSITE" id="PS50186">
    <property type="entry name" value="DEP"/>
    <property type="match status" value="1"/>
</dbReference>
<dbReference type="GO" id="GO:0035556">
    <property type="term" value="P:intracellular signal transduction"/>
    <property type="evidence" value="ECO:0007669"/>
    <property type="project" value="InterPro"/>
</dbReference>
<dbReference type="Gene3D" id="1.10.1240.60">
    <property type="match status" value="1"/>
</dbReference>
<evidence type="ECO:0000256" key="2">
    <source>
        <dbReference type="SAM" id="MobiDB-lite"/>
    </source>
</evidence>
<dbReference type="SMART" id="SM00224">
    <property type="entry name" value="GGL"/>
    <property type="match status" value="1"/>
</dbReference>
<feature type="compositionally biased region" description="Polar residues" evidence="2">
    <location>
        <begin position="721"/>
        <end position="733"/>
    </location>
</feature>
<feature type="region of interest" description="Disordered" evidence="2">
    <location>
        <begin position="711"/>
        <end position="763"/>
    </location>
</feature>
<dbReference type="SUPFAM" id="SSF48670">
    <property type="entry name" value="Transducin (heterotrimeric G protein), gamma chain"/>
    <property type="match status" value="1"/>
</dbReference>
<dbReference type="Gene3D" id="1.10.10.10">
    <property type="entry name" value="Winged helix-like DNA-binding domain superfamily/Winged helix DNA-binding domain"/>
    <property type="match status" value="1"/>
</dbReference>
<dbReference type="Pfam" id="PF00615">
    <property type="entry name" value="RGS"/>
    <property type="match status" value="1"/>
</dbReference>
<evidence type="ECO:0000313" key="5">
    <source>
        <dbReference type="EMBL" id="CAG6703328.1"/>
    </source>
</evidence>
<dbReference type="InterPro" id="IPR036305">
    <property type="entry name" value="RGS_sf"/>
</dbReference>
<dbReference type="PANTHER" id="PTHR45746">
    <property type="entry name" value="LP21163P"/>
    <property type="match status" value="1"/>
</dbReference>
<reference evidence="5" key="1">
    <citation type="submission" date="2021-05" db="EMBL/GenBank/DDBJ databases">
        <authorList>
            <person name="Alioto T."/>
            <person name="Alioto T."/>
            <person name="Gomez Garrido J."/>
        </authorList>
    </citation>
    <scope>NUCLEOTIDE SEQUENCE</scope>
</reference>
<dbReference type="PANTHER" id="PTHR45746:SF5">
    <property type="entry name" value="REGULATOR OF G-PROTEIN SIGNALING 7"/>
    <property type="match status" value="1"/>
</dbReference>
<dbReference type="Pfam" id="PF00631">
    <property type="entry name" value="G-gamma"/>
    <property type="match status" value="1"/>
</dbReference>
<dbReference type="SUPFAM" id="SSF48097">
    <property type="entry name" value="Regulator of G-protein signaling, RGS"/>
    <property type="match status" value="1"/>
</dbReference>
<dbReference type="InterPro" id="IPR036284">
    <property type="entry name" value="GGL_sf"/>
</dbReference>
<dbReference type="InterPro" id="IPR040759">
    <property type="entry name" value="RGS_DHEX"/>
</dbReference>
<feature type="region of interest" description="Disordered" evidence="2">
    <location>
        <begin position="521"/>
        <end position="567"/>
    </location>
</feature>
<dbReference type="GO" id="GO:0005737">
    <property type="term" value="C:cytoplasm"/>
    <property type="evidence" value="ECO:0007669"/>
    <property type="project" value="TreeGrafter"/>
</dbReference>
<dbReference type="GO" id="GO:0008277">
    <property type="term" value="P:regulation of G protein-coupled receptor signaling pathway"/>
    <property type="evidence" value="ECO:0007669"/>
    <property type="project" value="InterPro"/>
</dbReference>
<dbReference type="CDD" id="cd04450">
    <property type="entry name" value="DEP_RGS7-like"/>
    <property type="match status" value="1"/>
</dbReference>
<sequence length="847" mass="93960">MDAPPAADPAQAQARGHRPLAFDKMEGLVQEMQDPHSKRGVPVKSQKQYFTPSYPSVFTGCDLVDWLMDRLCLKPTERDEAVQVANQLCQFGYFFPVNDTKNLVFKDSKDTHYIFQIPYYWPWQHRQSPDNVEYAIYLEKRSLRNKQRHGLEEYELEALNNLKRNLANKWDLISMQAEEQVRLSKDRKKVDKIVADSQERAYWRVHRPPPGFTSSLEPIPTCMRGGTGHRKKRSVEDLKKELDFLKSCLDKTRTKTSLVVESLVLFIETYSEYDAFFTTPNPSNPWNNDDTQYWLLNSPLVEVPTERRVRRWTLSIEDLIKDPTGLAEFTTYLRKEYSHENIRFWLMVNELRHSSQSKIATKVKDIFDEFLAPGAPCEINIDGRTMERTQTELKAPSRFTYDAAAEHVYTLLLKNDCYPRFVRSDHYKTLLQAGKQPCTKKRFPFPFGGGQKKKTSSTATPSTSVGLSGTSSNLSCTVPSTSSMGVSPIPPSKEIATRALRRGSDRSLTDGAHELAVSTRHVAHSHSQSNLSDINYPRDTTKIQGGSSTEETNQDDVCPWDDSPILPPSRPASIVHQPSGPQLVTATSLVGPHAYSLKRFANTTMSTSVTDEIWEHHQQGGGAIGGQASGLGSGAQSRTNSRKNSNQLDSNSSSSDVSMAVAHAGSLDISDRLNRINIERRLSCTVPVARSSVSSNEEGQQTAQLQRSFEGDLATPGSPKLPTTSPSGGTSYLESERKRSLTTPTQQTPLRKHSTASTAGTAPLISVSSVAENVPLDEETAQGQSETAQASSSGVSGETGEDITGAVATGSQAEGEAKNTEVCPWEDEESCKVNTPFVKKYATLGYL</sequence>
<dbReference type="GO" id="GO:0007186">
    <property type="term" value="P:G protein-coupled receptor signaling pathway"/>
    <property type="evidence" value="ECO:0007669"/>
    <property type="project" value="InterPro"/>
</dbReference>
<dbReference type="SUPFAM" id="SSF46785">
    <property type="entry name" value="Winged helix' DNA-binding domain"/>
    <property type="match status" value="1"/>
</dbReference>
<dbReference type="InterPro" id="IPR000591">
    <property type="entry name" value="DEP_dom"/>
</dbReference>
<dbReference type="Gene3D" id="4.10.260.10">
    <property type="entry name" value="Transducin (heterotrimeric G protein), gamma chain"/>
    <property type="match status" value="1"/>
</dbReference>
<organism evidence="5">
    <name type="scientific">Cacopsylla melanoneura</name>
    <dbReference type="NCBI Taxonomy" id="428564"/>
    <lineage>
        <taxon>Eukaryota</taxon>
        <taxon>Metazoa</taxon>
        <taxon>Ecdysozoa</taxon>
        <taxon>Arthropoda</taxon>
        <taxon>Hexapoda</taxon>
        <taxon>Insecta</taxon>
        <taxon>Pterygota</taxon>
        <taxon>Neoptera</taxon>
        <taxon>Paraneoptera</taxon>
        <taxon>Hemiptera</taxon>
        <taxon>Sternorrhyncha</taxon>
        <taxon>Psylloidea</taxon>
        <taxon>Psyllidae</taxon>
        <taxon>Psyllinae</taxon>
        <taxon>Cacopsylla</taxon>
    </lineage>
</organism>
<accession>A0A8D8UC53</accession>
<dbReference type="InterPro" id="IPR036390">
    <property type="entry name" value="WH_DNA-bd_sf"/>
</dbReference>
<dbReference type="InterPro" id="IPR036388">
    <property type="entry name" value="WH-like_DNA-bd_sf"/>
</dbReference>
<feature type="compositionally biased region" description="Gly residues" evidence="2">
    <location>
        <begin position="619"/>
        <end position="633"/>
    </location>
</feature>
<feature type="region of interest" description="Disordered" evidence="2">
    <location>
        <begin position="442"/>
        <end position="472"/>
    </location>
</feature>
<feature type="domain" description="DEP" evidence="4">
    <location>
        <begin position="37"/>
        <end position="117"/>
    </location>
</feature>
<dbReference type="GO" id="GO:0005096">
    <property type="term" value="F:GTPase activator activity"/>
    <property type="evidence" value="ECO:0007669"/>
    <property type="project" value="TreeGrafter"/>
</dbReference>
<dbReference type="GO" id="GO:0009968">
    <property type="term" value="P:negative regulation of signal transduction"/>
    <property type="evidence" value="ECO:0007669"/>
    <property type="project" value="UniProtKB-KW"/>
</dbReference>
<feature type="compositionally biased region" description="Polar residues" evidence="2">
    <location>
        <begin position="542"/>
        <end position="551"/>
    </location>
</feature>
<proteinExistence type="predicted"/>
<dbReference type="PROSITE" id="PS50132">
    <property type="entry name" value="RGS"/>
    <property type="match status" value="1"/>
</dbReference>
<dbReference type="Pfam" id="PF18148">
    <property type="entry name" value="RGS_DHEX"/>
    <property type="match status" value="1"/>
</dbReference>
<feature type="compositionally biased region" description="Low complexity" evidence="2">
    <location>
        <begin position="644"/>
        <end position="657"/>
    </location>
</feature>
<dbReference type="InterPro" id="IPR016137">
    <property type="entry name" value="RGS"/>
</dbReference>
<dbReference type="Gene3D" id="1.10.167.10">
    <property type="entry name" value="Regulator of G-protein Signalling 4, domain 2"/>
    <property type="match status" value="1"/>
</dbReference>
<evidence type="ECO:0000256" key="1">
    <source>
        <dbReference type="ARBA" id="ARBA00022700"/>
    </source>
</evidence>
<dbReference type="PRINTS" id="PR01301">
    <property type="entry name" value="RGSPROTEIN"/>
</dbReference>
<dbReference type="SMART" id="SM00049">
    <property type="entry name" value="DEP"/>
    <property type="match status" value="1"/>
</dbReference>
<dbReference type="SMART" id="SM00315">
    <property type="entry name" value="RGS"/>
    <property type="match status" value="1"/>
</dbReference>
<feature type="compositionally biased region" description="Polar residues" evidence="2">
    <location>
        <begin position="741"/>
        <end position="763"/>
    </location>
</feature>
<feature type="region of interest" description="Disordered" evidence="2">
    <location>
        <begin position="777"/>
        <end position="827"/>
    </location>
</feature>
<dbReference type="InterPro" id="IPR044926">
    <property type="entry name" value="RGS_subdomain_2"/>
</dbReference>